<accession>A0A855A2A9</accession>
<gene>
    <name evidence="1" type="ORF">CH238_13935</name>
</gene>
<sequence length="147" mass="17484">MIYDVVEKFERDLIERTKLEKIDWKDLRALKENEFPDIPLYIKENLPQNEFTKVELGNSFYFKHKNGIIALLYIDNESGKDGSHSRNFILLVQIKEHSPVFSYDKFQENFESLYLAILNYFNRGLNLPSDLTNFLSWVDDQQDIPKD</sequence>
<evidence type="ECO:0000313" key="2">
    <source>
        <dbReference type="Proteomes" id="UP000220611"/>
    </source>
</evidence>
<dbReference type="AlphaFoldDB" id="A0A855A2A9"/>
<evidence type="ECO:0000313" key="1">
    <source>
        <dbReference type="EMBL" id="PEQ23378.1"/>
    </source>
</evidence>
<reference evidence="1 2" key="1">
    <citation type="submission" date="2017-07" db="EMBL/GenBank/DDBJ databases">
        <title>Prevalence of linear plasmids in Cutibacterium (Propionibacterium) acnes isolates obtained from prostatic tissue.</title>
        <authorList>
            <person name="Davidsson S."/>
            <person name="Carlsson J."/>
            <person name="Molling P."/>
            <person name="Andren O."/>
            <person name="Andersson S.-O."/>
            <person name="Brzuszkiewicz E."/>
            <person name="Poehlein A."/>
            <person name="Al-Zeer M."/>
            <person name="Brinkmann V."/>
            <person name="Scavenius C."/>
            <person name="Nazipi S."/>
            <person name="Soderquist B."/>
            <person name="Bruggemann H."/>
        </authorList>
    </citation>
    <scope>NUCLEOTIDE SEQUENCE [LARGE SCALE GENOMIC DNA]</scope>
    <source>
        <strain evidence="1 2">DSM 753</strain>
    </source>
</reference>
<dbReference type="EMBL" id="NOXF01000017">
    <property type="protein sequence ID" value="PEQ23378.1"/>
    <property type="molecule type" value="Genomic_DNA"/>
</dbReference>
<comment type="caution">
    <text evidence="1">The sequence shown here is derived from an EMBL/GenBank/DDBJ whole genome shotgun (WGS) entry which is preliminary data.</text>
</comment>
<protein>
    <submittedName>
        <fullName evidence="1">Uncharacterized protein</fullName>
    </submittedName>
</protein>
<proteinExistence type="predicted"/>
<organism evidence="1 2">
    <name type="scientific">[Clostridium] leptum DSM 753</name>
    <dbReference type="NCBI Taxonomy" id="428125"/>
    <lineage>
        <taxon>Bacteria</taxon>
        <taxon>Bacillati</taxon>
        <taxon>Bacillota</taxon>
        <taxon>Clostridia</taxon>
        <taxon>Eubacteriales</taxon>
        <taxon>Oscillospiraceae</taxon>
        <taxon>Oscillospiraceae incertae sedis</taxon>
    </lineage>
</organism>
<name>A0A855A2A9_9FIRM</name>
<dbReference type="Proteomes" id="UP000220611">
    <property type="component" value="Unassembled WGS sequence"/>
</dbReference>
<keyword evidence="2" id="KW-1185">Reference proteome</keyword>